<dbReference type="InterPro" id="IPR030547">
    <property type="entry name" value="XRCC2"/>
</dbReference>
<dbReference type="GO" id="GO:0005657">
    <property type="term" value="C:replication fork"/>
    <property type="evidence" value="ECO:0007669"/>
    <property type="project" value="InterPro"/>
</dbReference>
<name>A0AAW0E4F4_9AGAR</name>
<sequence length="340" mass="37728">MLDEIHRESLHQLLTNIHKNFTFSPIPGLVLSPGHVLEIQGASASGKTHLIYALLMACIMPVTYGDPPIALGGWSKAAIIFDTDHSFDLKRFKELLTIRLALLLQSDHSSQSLQPLIDRCLALVHILRPTSSVQLASGLLHLPSYHTTHLPNDEIGIVAIDSISAFYWQDRFHVEQIRLAGKQEQATHRHPLRHVLVALQRFRDSHKPLMVLANWGLTPASTTSHSNSPSNAAFYKQHLHPFPSPFAENGDPVGATIADLPDERLLPVTHHITLLSTPALQSRQGSEQVLASSEDEDDLGTRERGRVVRGSIRIPRVPEITHFDFFIEGDGLSFRGSDCV</sequence>
<dbReference type="AlphaFoldDB" id="A0AAW0E4F4"/>
<dbReference type="GO" id="GO:0033063">
    <property type="term" value="C:Rad51B-Rad51C-Rad51D-XRCC2 complex"/>
    <property type="evidence" value="ECO:0007669"/>
    <property type="project" value="InterPro"/>
</dbReference>
<protein>
    <recommendedName>
        <fullName evidence="4">DNA recombination and repair protein Rad51-like C-terminal domain-containing protein</fullName>
    </recommendedName>
</protein>
<accession>A0AAW0E4F4</accession>
<comment type="caution">
    <text evidence="2">The sequence shown here is derived from an EMBL/GenBank/DDBJ whole genome shotgun (WGS) entry which is preliminary data.</text>
</comment>
<evidence type="ECO:0008006" key="4">
    <source>
        <dbReference type="Google" id="ProtNLM"/>
    </source>
</evidence>
<dbReference type="CDD" id="cd19490">
    <property type="entry name" value="XRCC2"/>
    <property type="match status" value="1"/>
</dbReference>
<dbReference type="InterPro" id="IPR027417">
    <property type="entry name" value="P-loop_NTPase"/>
</dbReference>
<dbReference type="GO" id="GO:0005815">
    <property type="term" value="C:microtubule organizing center"/>
    <property type="evidence" value="ECO:0007669"/>
    <property type="project" value="TreeGrafter"/>
</dbReference>
<keyword evidence="3" id="KW-1185">Reference proteome</keyword>
<reference evidence="2 3" key="1">
    <citation type="submission" date="2024-01" db="EMBL/GenBank/DDBJ databases">
        <title>A draft genome for a cacao thread blight-causing isolate of Paramarasmius palmivorus.</title>
        <authorList>
            <person name="Baruah I.K."/>
            <person name="Bukari Y."/>
            <person name="Amoako-Attah I."/>
            <person name="Meinhardt L.W."/>
            <person name="Bailey B.A."/>
            <person name="Cohen S.P."/>
        </authorList>
    </citation>
    <scope>NUCLEOTIDE SEQUENCE [LARGE SCALE GENOMIC DNA]</scope>
    <source>
        <strain evidence="2 3">GH-12</strain>
    </source>
</reference>
<evidence type="ECO:0000313" key="2">
    <source>
        <dbReference type="EMBL" id="KAK7058867.1"/>
    </source>
</evidence>
<dbReference type="Proteomes" id="UP001383192">
    <property type="component" value="Unassembled WGS sequence"/>
</dbReference>
<dbReference type="PANTHER" id="PTHR46644">
    <property type="entry name" value="DNA REPAIR PROTEIN XRCC2"/>
    <property type="match status" value="1"/>
</dbReference>
<proteinExistence type="predicted"/>
<dbReference type="GO" id="GO:0000724">
    <property type="term" value="P:double-strand break repair via homologous recombination"/>
    <property type="evidence" value="ECO:0007669"/>
    <property type="project" value="InterPro"/>
</dbReference>
<feature type="region of interest" description="Disordered" evidence="1">
    <location>
        <begin position="283"/>
        <end position="303"/>
    </location>
</feature>
<dbReference type="EMBL" id="JAYKXP010000004">
    <property type="protein sequence ID" value="KAK7058867.1"/>
    <property type="molecule type" value="Genomic_DNA"/>
</dbReference>
<gene>
    <name evidence="2" type="ORF">VNI00_001491</name>
</gene>
<dbReference type="GO" id="GO:0000400">
    <property type="term" value="F:four-way junction DNA binding"/>
    <property type="evidence" value="ECO:0007669"/>
    <property type="project" value="TreeGrafter"/>
</dbReference>
<dbReference type="GO" id="GO:0042148">
    <property type="term" value="P:DNA strand invasion"/>
    <property type="evidence" value="ECO:0007669"/>
    <property type="project" value="TreeGrafter"/>
</dbReference>
<dbReference type="SUPFAM" id="SSF52540">
    <property type="entry name" value="P-loop containing nucleoside triphosphate hydrolases"/>
    <property type="match status" value="1"/>
</dbReference>
<evidence type="ECO:0000256" key="1">
    <source>
        <dbReference type="SAM" id="MobiDB-lite"/>
    </source>
</evidence>
<organism evidence="2 3">
    <name type="scientific">Paramarasmius palmivorus</name>
    <dbReference type="NCBI Taxonomy" id="297713"/>
    <lineage>
        <taxon>Eukaryota</taxon>
        <taxon>Fungi</taxon>
        <taxon>Dikarya</taxon>
        <taxon>Basidiomycota</taxon>
        <taxon>Agaricomycotina</taxon>
        <taxon>Agaricomycetes</taxon>
        <taxon>Agaricomycetidae</taxon>
        <taxon>Agaricales</taxon>
        <taxon>Marasmiineae</taxon>
        <taxon>Marasmiaceae</taxon>
        <taxon>Paramarasmius</taxon>
    </lineage>
</organism>
<dbReference type="Gene3D" id="3.40.50.300">
    <property type="entry name" value="P-loop containing nucleotide triphosphate hydrolases"/>
    <property type="match status" value="1"/>
</dbReference>
<dbReference type="PANTHER" id="PTHR46644:SF2">
    <property type="entry name" value="DNA REPAIR PROTEIN XRCC2"/>
    <property type="match status" value="1"/>
</dbReference>
<evidence type="ECO:0000313" key="3">
    <source>
        <dbReference type="Proteomes" id="UP001383192"/>
    </source>
</evidence>